<feature type="domain" description="RNA polymerase sigma-70 region 2" evidence="1">
    <location>
        <begin position="13"/>
        <end position="44"/>
    </location>
</feature>
<proteinExistence type="predicted"/>
<dbReference type="GO" id="GO:0003700">
    <property type="term" value="F:DNA-binding transcription factor activity"/>
    <property type="evidence" value="ECO:0007669"/>
    <property type="project" value="InterPro"/>
</dbReference>
<evidence type="ECO:0000313" key="2">
    <source>
        <dbReference type="EMBL" id="TFU06631.1"/>
    </source>
</evidence>
<sequence>MGDAFDAAEAVGRVSTTIEFEDLVQIGMLALVEAARGFEDRGHAAFAT</sequence>
<protein>
    <recommendedName>
        <fullName evidence="1">RNA polymerase sigma-70 region 2 domain-containing protein</fullName>
    </recommendedName>
</protein>
<dbReference type="OrthoDB" id="9799825at2"/>
<dbReference type="Proteomes" id="UP000297737">
    <property type="component" value="Unassembled WGS sequence"/>
</dbReference>
<comment type="caution">
    <text evidence="2">The sequence shown here is derived from an EMBL/GenBank/DDBJ whole genome shotgun (WGS) entry which is preliminary data.</text>
</comment>
<organism evidence="2 3">
    <name type="scientific">Glacieibacterium arshaanense</name>
    <dbReference type="NCBI Taxonomy" id="2511025"/>
    <lineage>
        <taxon>Bacteria</taxon>
        <taxon>Pseudomonadati</taxon>
        <taxon>Pseudomonadota</taxon>
        <taxon>Alphaproteobacteria</taxon>
        <taxon>Sphingomonadales</taxon>
        <taxon>Sphingosinicellaceae</taxon>
        <taxon>Glacieibacterium</taxon>
    </lineage>
</organism>
<dbReference type="InterPro" id="IPR007627">
    <property type="entry name" value="RNA_pol_sigma70_r2"/>
</dbReference>
<evidence type="ECO:0000313" key="3">
    <source>
        <dbReference type="Proteomes" id="UP000297737"/>
    </source>
</evidence>
<dbReference type="EMBL" id="SIHO01000001">
    <property type="protein sequence ID" value="TFU06631.1"/>
    <property type="molecule type" value="Genomic_DNA"/>
</dbReference>
<reference evidence="2 3" key="1">
    <citation type="submission" date="2019-02" db="EMBL/GenBank/DDBJ databases">
        <title>Polymorphobacter sp. isolated from the lake at the Tibet of China.</title>
        <authorList>
            <person name="Li A."/>
        </authorList>
    </citation>
    <scope>NUCLEOTIDE SEQUENCE [LARGE SCALE GENOMIC DNA]</scope>
    <source>
        <strain evidence="2 3">DJ1R-1</strain>
    </source>
</reference>
<accession>A0A4Y9ESI4</accession>
<dbReference type="GO" id="GO:0006352">
    <property type="term" value="P:DNA-templated transcription initiation"/>
    <property type="evidence" value="ECO:0007669"/>
    <property type="project" value="InterPro"/>
</dbReference>
<dbReference type="Pfam" id="PF04542">
    <property type="entry name" value="Sigma70_r2"/>
    <property type="match status" value="1"/>
</dbReference>
<dbReference type="AlphaFoldDB" id="A0A4Y9ESI4"/>
<keyword evidence="3" id="KW-1185">Reference proteome</keyword>
<dbReference type="Gene3D" id="1.10.1740.10">
    <property type="match status" value="1"/>
</dbReference>
<dbReference type="SUPFAM" id="SSF88946">
    <property type="entry name" value="Sigma2 domain of RNA polymerase sigma factors"/>
    <property type="match status" value="1"/>
</dbReference>
<gene>
    <name evidence="2" type="ORF">EUV02_03445</name>
</gene>
<evidence type="ECO:0000259" key="1">
    <source>
        <dbReference type="Pfam" id="PF04542"/>
    </source>
</evidence>
<name>A0A4Y9ESI4_9SPHN</name>
<dbReference type="InterPro" id="IPR013325">
    <property type="entry name" value="RNA_pol_sigma_r2"/>
</dbReference>